<organism evidence="7 8">
    <name type="scientific">Lepeophtheirus salmonis</name>
    <name type="common">Salmon louse</name>
    <name type="synonym">Caligus salmonis</name>
    <dbReference type="NCBI Taxonomy" id="72036"/>
    <lineage>
        <taxon>Eukaryota</taxon>
        <taxon>Metazoa</taxon>
        <taxon>Ecdysozoa</taxon>
        <taxon>Arthropoda</taxon>
        <taxon>Crustacea</taxon>
        <taxon>Multicrustacea</taxon>
        <taxon>Hexanauplia</taxon>
        <taxon>Copepoda</taxon>
        <taxon>Siphonostomatoida</taxon>
        <taxon>Caligidae</taxon>
        <taxon>Lepeophtheirus</taxon>
    </lineage>
</organism>
<dbReference type="OrthoDB" id="6376697at2759"/>
<evidence type="ECO:0000256" key="4">
    <source>
        <dbReference type="ARBA" id="ARBA00022490"/>
    </source>
</evidence>
<dbReference type="InterPro" id="IPR001033">
    <property type="entry name" value="Alpha_catenin"/>
</dbReference>
<evidence type="ECO:0000256" key="2">
    <source>
        <dbReference type="ARBA" id="ARBA00004496"/>
    </source>
</evidence>
<dbReference type="GO" id="GO:0005912">
    <property type="term" value="C:adherens junction"/>
    <property type="evidence" value="ECO:0007669"/>
    <property type="project" value="TreeGrafter"/>
</dbReference>
<dbReference type="PANTHER" id="PTHR18914:SF9">
    <property type="entry name" value="CATENIN ALPHA"/>
    <property type="match status" value="1"/>
</dbReference>
<dbReference type="GO" id="GO:0005737">
    <property type="term" value="C:cytoplasm"/>
    <property type="evidence" value="ECO:0007669"/>
    <property type="project" value="UniProtKB-SubCell"/>
</dbReference>
<dbReference type="AlphaFoldDB" id="A0A7R8CIT2"/>
<dbReference type="InterPro" id="IPR006077">
    <property type="entry name" value="Vinculin/catenin"/>
</dbReference>
<evidence type="ECO:0000256" key="5">
    <source>
        <dbReference type="ARBA" id="ARBA00022889"/>
    </source>
</evidence>
<keyword evidence="8" id="KW-1185">Reference proteome</keyword>
<dbReference type="GO" id="GO:0045296">
    <property type="term" value="F:cadherin binding"/>
    <property type="evidence" value="ECO:0007669"/>
    <property type="project" value="InterPro"/>
</dbReference>
<dbReference type="EMBL" id="HG994593">
    <property type="protein sequence ID" value="CAF2836328.1"/>
    <property type="molecule type" value="Genomic_DNA"/>
</dbReference>
<name>A0A7R8CIT2_LEPSM</name>
<dbReference type="Pfam" id="PF01044">
    <property type="entry name" value="Vinculin"/>
    <property type="match status" value="1"/>
</dbReference>
<dbReference type="InterPro" id="IPR036723">
    <property type="entry name" value="Alpha-catenin/vinculin-like_sf"/>
</dbReference>
<comment type="similarity">
    <text evidence="3">Belongs to the vinculin/alpha-catenin family.</text>
</comment>
<dbReference type="GO" id="GO:0051015">
    <property type="term" value="F:actin filament binding"/>
    <property type="evidence" value="ECO:0007669"/>
    <property type="project" value="InterPro"/>
</dbReference>
<dbReference type="PRINTS" id="PR00805">
    <property type="entry name" value="ALPHACATENIN"/>
</dbReference>
<evidence type="ECO:0000256" key="1">
    <source>
        <dbReference type="ARBA" id="ARBA00004282"/>
    </source>
</evidence>
<gene>
    <name evidence="7" type="ORF">LSAA_5661</name>
</gene>
<sequence length="158" mass="17517">MLPKRFLKQCPESSTKKYLTSYLQTIAPHCHQLNIISKVEADVQNVSGELIVPGLDSAASLIQAAKNLINDVVLTDKASYVASTKYPKQAAASGLNLTPIVVWKMKVLEKKALVRRDGPEEIRAKSAQVEVVFIDIIHNELEQTKIKRCSNTEEELSS</sequence>
<keyword evidence="4" id="KW-0963">Cytoplasm</keyword>
<dbReference type="Gene3D" id="1.20.120.230">
    <property type="entry name" value="Alpha-catenin/vinculin-like"/>
    <property type="match status" value="1"/>
</dbReference>
<dbReference type="GO" id="GO:0098609">
    <property type="term" value="P:cell-cell adhesion"/>
    <property type="evidence" value="ECO:0007669"/>
    <property type="project" value="TreeGrafter"/>
</dbReference>
<dbReference type="GO" id="GO:0016342">
    <property type="term" value="C:catenin complex"/>
    <property type="evidence" value="ECO:0007669"/>
    <property type="project" value="TreeGrafter"/>
</dbReference>
<protein>
    <submittedName>
        <fullName evidence="7">CTNNA</fullName>
    </submittedName>
</protein>
<evidence type="ECO:0000256" key="3">
    <source>
        <dbReference type="ARBA" id="ARBA00008376"/>
    </source>
</evidence>
<dbReference type="SUPFAM" id="SSF47220">
    <property type="entry name" value="alpha-catenin/vinculin-like"/>
    <property type="match status" value="1"/>
</dbReference>
<keyword evidence="6" id="KW-0965">Cell junction</keyword>
<comment type="subcellular location">
    <subcellularLocation>
        <location evidence="1">Cell junction</location>
    </subcellularLocation>
    <subcellularLocation>
        <location evidence="2">Cytoplasm</location>
    </subcellularLocation>
</comment>
<dbReference type="GO" id="GO:0016477">
    <property type="term" value="P:cell migration"/>
    <property type="evidence" value="ECO:0007669"/>
    <property type="project" value="TreeGrafter"/>
</dbReference>
<evidence type="ECO:0000256" key="6">
    <source>
        <dbReference type="ARBA" id="ARBA00022949"/>
    </source>
</evidence>
<evidence type="ECO:0000313" key="7">
    <source>
        <dbReference type="EMBL" id="CAF2836328.1"/>
    </source>
</evidence>
<keyword evidence="5" id="KW-0130">Cell adhesion</keyword>
<dbReference type="PANTHER" id="PTHR18914">
    <property type="entry name" value="ALPHA CATENIN"/>
    <property type="match status" value="1"/>
</dbReference>
<dbReference type="Proteomes" id="UP000675881">
    <property type="component" value="Chromosome 14"/>
</dbReference>
<reference evidence="7" key="1">
    <citation type="submission" date="2021-02" db="EMBL/GenBank/DDBJ databases">
        <authorList>
            <person name="Bekaert M."/>
        </authorList>
    </citation>
    <scope>NUCLEOTIDE SEQUENCE</scope>
    <source>
        <strain evidence="7">IoA-00</strain>
    </source>
</reference>
<dbReference type="GO" id="GO:0008013">
    <property type="term" value="F:beta-catenin binding"/>
    <property type="evidence" value="ECO:0007669"/>
    <property type="project" value="TreeGrafter"/>
</dbReference>
<accession>A0A7R8CIT2</accession>
<evidence type="ECO:0000313" key="8">
    <source>
        <dbReference type="Proteomes" id="UP000675881"/>
    </source>
</evidence>
<proteinExistence type="inferred from homology"/>